<dbReference type="Gene3D" id="6.20.250.60">
    <property type="match status" value="1"/>
</dbReference>
<dbReference type="SMART" id="SM01010">
    <property type="entry name" value="AMPKBI"/>
    <property type="match status" value="1"/>
</dbReference>
<sequence length="299" mass="32897">MGTGQSTPAPSPDDPNHTESGTPRTLTDRIRELLPTGGELERKKQVVPTQFKWPYGGRQVYIAGSFNDWKGKVPMRVDPDAEAEGTMATEGGEATPIFTITLDLLPGTHYYKFIVDDQWQYDPGKDRMINHQGVVNNVIEVKASRPERLPALSPLDGVMGDPESYGQETPKEFTADPPPLPPQLTHLAHLNQTSIVKPTPPVNPGTDGGSTNMNTEGEEQVVPNPLIPLHVTLNHVCFRKPEKQSAISSDNRLVVIGVTQRYRARGLPHAKERFVTTMYYKPVDETGAGPMQTVSTKTL</sequence>
<dbReference type="InterPro" id="IPR014756">
    <property type="entry name" value="Ig_E-set"/>
</dbReference>
<dbReference type="PANTHER" id="PTHR10343">
    <property type="entry name" value="5'-AMP-ACTIVATED PROTEIN KINASE , BETA SUBUNIT"/>
    <property type="match status" value="1"/>
</dbReference>
<gene>
    <name evidence="4" type="ORF">NSPH01132_LOCUS895</name>
</gene>
<dbReference type="InterPro" id="IPR050827">
    <property type="entry name" value="CRP1_MDG1_kinase"/>
</dbReference>
<feature type="region of interest" description="Disordered" evidence="2">
    <location>
        <begin position="1"/>
        <end position="27"/>
    </location>
</feature>
<comment type="similarity">
    <text evidence="1">Belongs to the 5'-AMP-activated protein kinase beta subunit family.</text>
</comment>
<dbReference type="SUPFAM" id="SSF81296">
    <property type="entry name" value="E set domains"/>
    <property type="match status" value="1"/>
</dbReference>
<dbReference type="PANTHER" id="PTHR10343:SF84">
    <property type="entry name" value="5'-AMP-ACTIVATED PROTEIN KINASE SUBUNIT BETA-1"/>
    <property type="match status" value="1"/>
</dbReference>
<accession>A0A7S2QT02</accession>
<evidence type="ECO:0000256" key="2">
    <source>
        <dbReference type="SAM" id="MobiDB-lite"/>
    </source>
</evidence>
<proteinExistence type="inferred from homology"/>
<dbReference type="InterPro" id="IPR006828">
    <property type="entry name" value="ASC_dom"/>
</dbReference>
<organism evidence="4">
    <name type="scientific">Norrisiella sphaerica</name>
    <dbReference type="NCBI Taxonomy" id="552664"/>
    <lineage>
        <taxon>Eukaryota</taxon>
        <taxon>Sar</taxon>
        <taxon>Rhizaria</taxon>
        <taxon>Cercozoa</taxon>
        <taxon>Chlorarachniophyceae</taxon>
        <taxon>Norrisiella</taxon>
    </lineage>
</organism>
<dbReference type="Pfam" id="PF04739">
    <property type="entry name" value="AMPKBI"/>
    <property type="match status" value="1"/>
</dbReference>
<dbReference type="GO" id="GO:0007165">
    <property type="term" value="P:signal transduction"/>
    <property type="evidence" value="ECO:0007669"/>
    <property type="project" value="TreeGrafter"/>
</dbReference>
<feature type="domain" description="Association with the SNF1 complex (ASC)" evidence="3">
    <location>
        <begin position="151"/>
        <end position="283"/>
    </location>
</feature>
<evidence type="ECO:0000313" key="4">
    <source>
        <dbReference type="EMBL" id="CAD9651037.1"/>
    </source>
</evidence>
<dbReference type="Pfam" id="PF16561">
    <property type="entry name" value="AMPK1_CBM"/>
    <property type="match status" value="1"/>
</dbReference>
<dbReference type="SUPFAM" id="SSF160219">
    <property type="entry name" value="AMPKBI-like"/>
    <property type="match status" value="1"/>
</dbReference>
<dbReference type="InterPro" id="IPR037256">
    <property type="entry name" value="ASC_dom_sf"/>
</dbReference>
<dbReference type="AlphaFoldDB" id="A0A7S2QT02"/>
<dbReference type="GO" id="GO:0031588">
    <property type="term" value="C:nucleotide-activated protein kinase complex"/>
    <property type="evidence" value="ECO:0007669"/>
    <property type="project" value="TreeGrafter"/>
</dbReference>
<dbReference type="GO" id="GO:0005737">
    <property type="term" value="C:cytoplasm"/>
    <property type="evidence" value="ECO:0007669"/>
    <property type="project" value="TreeGrafter"/>
</dbReference>
<dbReference type="Gene3D" id="2.60.40.10">
    <property type="entry name" value="Immunoglobulins"/>
    <property type="match status" value="1"/>
</dbReference>
<evidence type="ECO:0000256" key="1">
    <source>
        <dbReference type="ARBA" id="ARBA00010926"/>
    </source>
</evidence>
<dbReference type="EMBL" id="HBHC01001516">
    <property type="protein sequence ID" value="CAD9651037.1"/>
    <property type="molecule type" value="Transcribed_RNA"/>
</dbReference>
<dbReference type="CDD" id="cd02859">
    <property type="entry name" value="E_set_AMPKbeta_like_N"/>
    <property type="match status" value="1"/>
</dbReference>
<dbReference type="InterPro" id="IPR032640">
    <property type="entry name" value="AMPK1_CBM"/>
</dbReference>
<dbReference type="GO" id="GO:0005634">
    <property type="term" value="C:nucleus"/>
    <property type="evidence" value="ECO:0007669"/>
    <property type="project" value="TreeGrafter"/>
</dbReference>
<protein>
    <recommendedName>
        <fullName evidence="3">Association with the SNF1 complex (ASC) domain-containing protein</fullName>
    </recommendedName>
</protein>
<name>A0A7S2QT02_9EUKA</name>
<dbReference type="InterPro" id="IPR013783">
    <property type="entry name" value="Ig-like_fold"/>
</dbReference>
<reference evidence="4" key="1">
    <citation type="submission" date="2021-01" db="EMBL/GenBank/DDBJ databases">
        <authorList>
            <person name="Corre E."/>
            <person name="Pelletier E."/>
            <person name="Niang G."/>
            <person name="Scheremetjew M."/>
            <person name="Finn R."/>
            <person name="Kale V."/>
            <person name="Holt S."/>
            <person name="Cochrane G."/>
            <person name="Meng A."/>
            <person name="Brown T."/>
            <person name="Cohen L."/>
        </authorList>
    </citation>
    <scope>NUCLEOTIDE SEQUENCE</scope>
    <source>
        <strain evidence="4">BC52</strain>
    </source>
</reference>
<dbReference type="GO" id="GO:0019901">
    <property type="term" value="F:protein kinase binding"/>
    <property type="evidence" value="ECO:0007669"/>
    <property type="project" value="TreeGrafter"/>
</dbReference>
<evidence type="ECO:0000259" key="3">
    <source>
        <dbReference type="SMART" id="SM01010"/>
    </source>
</evidence>